<organism evidence="1 2">
    <name type="scientific">Pseudomonas veronii</name>
    <dbReference type="NCBI Taxonomy" id="76761"/>
    <lineage>
        <taxon>Bacteria</taxon>
        <taxon>Pseudomonadati</taxon>
        <taxon>Pseudomonadota</taxon>
        <taxon>Gammaproteobacteria</taxon>
        <taxon>Pseudomonadales</taxon>
        <taxon>Pseudomonadaceae</taxon>
        <taxon>Pseudomonas</taxon>
    </lineage>
</organism>
<accession>A0A7Y1F6H3</accession>
<dbReference type="AlphaFoldDB" id="A0A7Y1F6H3"/>
<evidence type="ECO:0000313" key="2">
    <source>
        <dbReference type="Proteomes" id="UP000552560"/>
    </source>
</evidence>
<protein>
    <submittedName>
        <fullName evidence="1">Uncharacterized protein</fullName>
    </submittedName>
</protein>
<dbReference type="RefSeq" id="WP_057006000.1">
    <property type="nucleotide sequence ID" value="NZ_CP149793.1"/>
</dbReference>
<evidence type="ECO:0000313" key="1">
    <source>
        <dbReference type="EMBL" id="NMY01179.1"/>
    </source>
</evidence>
<dbReference type="Proteomes" id="UP000552560">
    <property type="component" value="Unassembled WGS sequence"/>
</dbReference>
<name>A0A7Y1F6H3_PSEVE</name>
<dbReference type="OrthoDB" id="9151061at2"/>
<sequence length="271" mass="31105">MNKDTVEGAMSRLANTMRIYVEAFLRYKGLVAIDREEAINNIDRAWESKLEAFHTLYDVTQEELDYFDRPDSALLIFLRNALHHRNHSLFQSLNSTLWLCDEPERLAGAAYLLANHPPKGGGPSRMHHFIKLEDIYSRLDPRRSASELDRSKKVQSKFRFIEEGLSFEKVWAQAGAERYPNHQVYLDLMPIFISAVSNTLIRLKALDYSFKGYDAGTYESCFTEELGTDLSNPKFRGLRMNGLQYLMGPSHTINEAAVPYNDKGEMTYAGF</sequence>
<comment type="caution">
    <text evidence="1">The sequence shown here is derived from an EMBL/GenBank/DDBJ whole genome shotgun (WGS) entry which is preliminary data.</text>
</comment>
<gene>
    <name evidence="1" type="ORF">HBO43_31960</name>
</gene>
<dbReference type="EMBL" id="JAAQWE010000064">
    <property type="protein sequence ID" value="NMY01179.1"/>
    <property type="molecule type" value="Genomic_DNA"/>
</dbReference>
<reference evidence="1 2" key="1">
    <citation type="journal article" date="2020" name="Front. Microbiol.">
        <title>Genetic Organization of the aprX-lipA2 Operon Affects the Proteolytic Potential of Pseudomonas Species in Milk.</title>
        <authorList>
            <person name="Maier C."/>
            <person name="Huptas C."/>
            <person name="von Neubeck M."/>
            <person name="Scherer S."/>
            <person name="Wenning M."/>
            <person name="Lucking G."/>
        </authorList>
    </citation>
    <scope>NUCLEOTIDE SEQUENCE [LARGE SCALE GENOMIC DNA]</scope>
    <source>
        <strain evidence="1 2">WS 4671</strain>
    </source>
</reference>
<proteinExistence type="predicted"/>